<dbReference type="Gene3D" id="3.30.2020.30">
    <property type="match status" value="1"/>
</dbReference>
<keyword evidence="2" id="KW-0408">Iron</keyword>
<dbReference type="InterPro" id="IPR010376">
    <property type="entry name" value="GBBH-like_N"/>
</dbReference>
<accession>A0ABU1ZNF6</accession>
<dbReference type="Pfam" id="PF06155">
    <property type="entry name" value="GBBH-like_N"/>
    <property type="match status" value="1"/>
</dbReference>
<keyword evidence="5" id="KW-1185">Reference proteome</keyword>
<sequence>MNMLPSAAHLSAQQLELQWAEDHHTLPAAYLRQQCHCTHCRRDGMAEALAHSSVGVTLTDATPVGQYGVQLHFSDGHNRGIYPWVYLRSLAQRLQVSAA</sequence>
<keyword evidence="1" id="KW-0479">Metal-binding</keyword>
<gene>
    <name evidence="4" type="ORF">J2X15_002372</name>
</gene>
<comment type="caution">
    <text evidence="4">The sequence shown here is derived from an EMBL/GenBank/DDBJ whole genome shotgun (WGS) entry which is preliminary data.</text>
</comment>
<dbReference type="InterPro" id="IPR038492">
    <property type="entry name" value="GBBH-like_N_sf"/>
</dbReference>
<reference evidence="4 5" key="1">
    <citation type="submission" date="2023-07" db="EMBL/GenBank/DDBJ databases">
        <title>Sorghum-associated microbial communities from plants grown in Nebraska, USA.</title>
        <authorList>
            <person name="Schachtman D."/>
        </authorList>
    </citation>
    <scope>NUCLEOTIDE SEQUENCE [LARGE SCALE GENOMIC DNA]</scope>
    <source>
        <strain evidence="4 5">BE308</strain>
    </source>
</reference>
<evidence type="ECO:0000259" key="3">
    <source>
        <dbReference type="Pfam" id="PF06155"/>
    </source>
</evidence>
<evidence type="ECO:0000313" key="5">
    <source>
        <dbReference type="Proteomes" id="UP001268089"/>
    </source>
</evidence>
<dbReference type="PANTHER" id="PTHR35303">
    <property type="entry name" value="OS02G0197800 PROTEIN"/>
    <property type="match status" value="1"/>
</dbReference>
<dbReference type="RefSeq" id="WP_310342998.1">
    <property type="nucleotide sequence ID" value="NZ_JAVDXO010000004.1"/>
</dbReference>
<dbReference type="Proteomes" id="UP001268089">
    <property type="component" value="Unassembled WGS sequence"/>
</dbReference>
<evidence type="ECO:0000256" key="1">
    <source>
        <dbReference type="ARBA" id="ARBA00022723"/>
    </source>
</evidence>
<feature type="domain" description="Gamma-butyrobetaine hydroxylase-like N-terminal" evidence="3">
    <location>
        <begin position="11"/>
        <end position="88"/>
    </location>
</feature>
<protein>
    <submittedName>
        <fullName evidence="4">DUF971 family protein</fullName>
    </submittedName>
</protein>
<proteinExistence type="predicted"/>
<organism evidence="4 5">
    <name type="scientific">Rhodoferax saidenbachensis</name>
    <dbReference type="NCBI Taxonomy" id="1484693"/>
    <lineage>
        <taxon>Bacteria</taxon>
        <taxon>Pseudomonadati</taxon>
        <taxon>Pseudomonadota</taxon>
        <taxon>Betaproteobacteria</taxon>
        <taxon>Burkholderiales</taxon>
        <taxon>Comamonadaceae</taxon>
        <taxon>Rhodoferax</taxon>
    </lineage>
</organism>
<dbReference type="EMBL" id="JAVDXO010000004">
    <property type="protein sequence ID" value="MDR7307086.1"/>
    <property type="molecule type" value="Genomic_DNA"/>
</dbReference>
<name>A0ABU1ZNF6_9BURK</name>
<evidence type="ECO:0000256" key="2">
    <source>
        <dbReference type="ARBA" id="ARBA00023004"/>
    </source>
</evidence>
<evidence type="ECO:0000313" key="4">
    <source>
        <dbReference type="EMBL" id="MDR7307086.1"/>
    </source>
</evidence>